<proteinExistence type="predicted"/>
<accession>A0A543JBA1</accession>
<protein>
    <submittedName>
        <fullName evidence="1">Uncharacterized protein</fullName>
    </submittedName>
</protein>
<name>A0A543JBA1_9PSEU</name>
<keyword evidence="2" id="KW-1185">Reference proteome</keyword>
<dbReference type="RefSeq" id="WP_141977910.1">
    <property type="nucleotide sequence ID" value="NZ_VFPP01000001.1"/>
</dbReference>
<organism evidence="1 2">
    <name type="scientific">Saccharothrix saharensis</name>
    <dbReference type="NCBI Taxonomy" id="571190"/>
    <lineage>
        <taxon>Bacteria</taxon>
        <taxon>Bacillati</taxon>
        <taxon>Actinomycetota</taxon>
        <taxon>Actinomycetes</taxon>
        <taxon>Pseudonocardiales</taxon>
        <taxon>Pseudonocardiaceae</taxon>
        <taxon>Saccharothrix</taxon>
    </lineage>
</organism>
<dbReference type="Proteomes" id="UP000316628">
    <property type="component" value="Unassembled WGS sequence"/>
</dbReference>
<evidence type="ECO:0000313" key="1">
    <source>
        <dbReference type="EMBL" id="TQM80117.1"/>
    </source>
</evidence>
<reference evidence="1 2" key="1">
    <citation type="submission" date="2019-06" db="EMBL/GenBank/DDBJ databases">
        <title>Sequencing the genomes of 1000 actinobacteria strains.</title>
        <authorList>
            <person name="Klenk H.-P."/>
        </authorList>
    </citation>
    <scope>NUCLEOTIDE SEQUENCE [LARGE SCALE GENOMIC DNA]</scope>
    <source>
        <strain evidence="1 2">DSM 45456</strain>
    </source>
</reference>
<sequence length="199" mass="20590">MPLVDDLKVWGDDARRALAPGEALLAITSVGVAYGARGGAEPDFWTTPAGRAVDRVGRAVPEPKGWVGKALAGVGGVAFASPSLDLPAEFPESWIGGRTCYGPAGSLARQLEAAVTGHSFFAVTAQRVVALVNADDRMTVAWSAPRHVVVAARRRPRLVARGRFGLVFADGSWIVLGTFGAHVGGAHAQRVVAALTAGS</sequence>
<evidence type="ECO:0000313" key="2">
    <source>
        <dbReference type="Proteomes" id="UP000316628"/>
    </source>
</evidence>
<gene>
    <name evidence="1" type="ORF">FHX81_2440</name>
</gene>
<dbReference type="OrthoDB" id="3681380at2"/>
<dbReference type="EMBL" id="VFPP01000001">
    <property type="protein sequence ID" value="TQM80117.1"/>
    <property type="molecule type" value="Genomic_DNA"/>
</dbReference>
<dbReference type="AlphaFoldDB" id="A0A543JBA1"/>
<comment type="caution">
    <text evidence="1">The sequence shown here is derived from an EMBL/GenBank/DDBJ whole genome shotgun (WGS) entry which is preliminary data.</text>
</comment>